<evidence type="ECO:0000313" key="1">
    <source>
        <dbReference type="EMBL" id="KAK9787727.1"/>
    </source>
</evidence>
<dbReference type="AlphaFoldDB" id="A0AAW1NQK5"/>
<evidence type="ECO:0000313" key="2">
    <source>
        <dbReference type="Proteomes" id="UP001465755"/>
    </source>
</evidence>
<sequence length="128" mass="13449">MAFAAALNQRLVVGIGLQGKAAEKTVRFTVENLVQPGDEIVLVHVNVINPNYAATSASHVKQLKHMVAKRLAPVLDEHCVSFRVHTVHVTMPVFTSANPSSLVGDVLCTKAAEMHAAGVVSASGVGAQ</sequence>
<dbReference type="Proteomes" id="UP001465755">
    <property type="component" value="Unassembled WGS sequence"/>
</dbReference>
<protein>
    <recommendedName>
        <fullName evidence="3">UspA domain-containing protein</fullName>
    </recommendedName>
</protein>
<gene>
    <name evidence="1" type="ORF">WJX73_006612</name>
</gene>
<proteinExistence type="predicted"/>
<name>A0AAW1NQK5_9CHLO</name>
<accession>A0AAW1NQK5</accession>
<organism evidence="1 2">
    <name type="scientific">Symbiochloris irregularis</name>
    <dbReference type="NCBI Taxonomy" id="706552"/>
    <lineage>
        <taxon>Eukaryota</taxon>
        <taxon>Viridiplantae</taxon>
        <taxon>Chlorophyta</taxon>
        <taxon>core chlorophytes</taxon>
        <taxon>Trebouxiophyceae</taxon>
        <taxon>Trebouxiales</taxon>
        <taxon>Trebouxiaceae</taxon>
        <taxon>Symbiochloris</taxon>
    </lineage>
</organism>
<keyword evidence="2" id="KW-1185">Reference proteome</keyword>
<dbReference type="EMBL" id="JALJOQ010000242">
    <property type="protein sequence ID" value="KAK9787727.1"/>
    <property type="molecule type" value="Genomic_DNA"/>
</dbReference>
<reference evidence="1 2" key="1">
    <citation type="journal article" date="2024" name="Nat. Commun.">
        <title>Phylogenomics reveals the evolutionary origins of lichenization in chlorophyte algae.</title>
        <authorList>
            <person name="Puginier C."/>
            <person name="Libourel C."/>
            <person name="Otte J."/>
            <person name="Skaloud P."/>
            <person name="Haon M."/>
            <person name="Grisel S."/>
            <person name="Petersen M."/>
            <person name="Berrin J.G."/>
            <person name="Delaux P.M."/>
            <person name="Dal Grande F."/>
            <person name="Keller J."/>
        </authorList>
    </citation>
    <scope>NUCLEOTIDE SEQUENCE [LARGE SCALE GENOMIC DNA]</scope>
    <source>
        <strain evidence="1 2">SAG 2036</strain>
    </source>
</reference>
<evidence type="ECO:0008006" key="3">
    <source>
        <dbReference type="Google" id="ProtNLM"/>
    </source>
</evidence>
<comment type="caution">
    <text evidence="1">The sequence shown here is derived from an EMBL/GenBank/DDBJ whole genome shotgun (WGS) entry which is preliminary data.</text>
</comment>